<dbReference type="AlphaFoldDB" id="A0A4V3C435"/>
<evidence type="ECO:0000313" key="1">
    <source>
        <dbReference type="EMBL" id="TDO24488.1"/>
    </source>
</evidence>
<organism evidence="1 2">
    <name type="scientific">Pedobacter duraquae</name>
    <dbReference type="NCBI Taxonomy" id="425511"/>
    <lineage>
        <taxon>Bacteria</taxon>
        <taxon>Pseudomonadati</taxon>
        <taxon>Bacteroidota</taxon>
        <taxon>Sphingobacteriia</taxon>
        <taxon>Sphingobacteriales</taxon>
        <taxon>Sphingobacteriaceae</taxon>
        <taxon>Pedobacter</taxon>
    </lineage>
</organism>
<dbReference type="Proteomes" id="UP000295499">
    <property type="component" value="Unassembled WGS sequence"/>
</dbReference>
<dbReference type="OrthoDB" id="1036397at2"/>
<accession>A0A4V3C435</accession>
<comment type="caution">
    <text evidence="1">The sequence shown here is derived from an EMBL/GenBank/DDBJ whole genome shotgun (WGS) entry which is preliminary data.</text>
</comment>
<protein>
    <recommendedName>
        <fullName evidence="3">Copper chaperone CopZ</fullName>
    </recommendedName>
</protein>
<gene>
    <name evidence="1" type="ORF">CLV32_0777</name>
</gene>
<sequence>MDVFIFKTTIGQQGDVNVISRFFISEPYILDWNVDVEDVDNILRIESENLSPESIEQLVKKAGYDCLHLEY</sequence>
<dbReference type="RefSeq" id="WP_133552514.1">
    <property type="nucleotide sequence ID" value="NZ_SNWM01000001.1"/>
</dbReference>
<evidence type="ECO:0008006" key="3">
    <source>
        <dbReference type="Google" id="ProtNLM"/>
    </source>
</evidence>
<proteinExistence type="predicted"/>
<evidence type="ECO:0000313" key="2">
    <source>
        <dbReference type="Proteomes" id="UP000295499"/>
    </source>
</evidence>
<keyword evidence="2" id="KW-1185">Reference proteome</keyword>
<reference evidence="1 2" key="1">
    <citation type="submission" date="2019-03" db="EMBL/GenBank/DDBJ databases">
        <title>Genomic Encyclopedia of Archaeal and Bacterial Type Strains, Phase II (KMG-II): from individual species to whole genera.</title>
        <authorList>
            <person name="Goeker M."/>
        </authorList>
    </citation>
    <scope>NUCLEOTIDE SEQUENCE [LARGE SCALE GENOMIC DNA]</scope>
    <source>
        <strain evidence="1 2">DSM 19034</strain>
    </source>
</reference>
<name>A0A4V3C435_9SPHI</name>
<dbReference type="EMBL" id="SNWM01000001">
    <property type="protein sequence ID" value="TDO24488.1"/>
    <property type="molecule type" value="Genomic_DNA"/>
</dbReference>